<evidence type="ECO:0000313" key="2">
    <source>
        <dbReference type="EMBL" id="KZV97223.1"/>
    </source>
</evidence>
<feature type="region of interest" description="Disordered" evidence="1">
    <location>
        <begin position="216"/>
        <end position="240"/>
    </location>
</feature>
<evidence type="ECO:0000256" key="1">
    <source>
        <dbReference type="SAM" id="MobiDB-lite"/>
    </source>
</evidence>
<name>A0A165L1W5_EXIGL</name>
<dbReference type="AlphaFoldDB" id="A0A165L1W5"/>
<keyword evidence="3" id="KW-1185">Reference proteome</keyword>
<sequence length="317" mass="35710">MSTAAHSSRHAMEDVSNARVDAPVHNLKRPRSGEDADDDVPDGHVAINGFKTELWSSKALELANSIGEESDKRNPDLHDMHVYGRFFTYGLYDLVETKLKDWGALFKKDPSSMDTWYALEAITFFIATLEEGDFSGIDDEKRFYAFVHVFCAAWHTLAKHLHTAGRLARIPNASNVLLTAAKIVDNWLEEGGNEDMPTLVRIMLCRDGLSWANKSTGIMGENGEKPGDEPARKKKKTSSADTRIEQLAQLDVTEAEKEYRKARAKTYEWSTVWKKYAREYAGLTAPIQGANGFDITKWPAAVRARYSLDRHDNMFGF</sequence>
<dbReference type="InParanoid" id="A0A165L1W5"/>
<organism evidence="2 3">
    <name type="scientific">Exidia glandulosa HHB12029</name>
    <dbReference type="NCBI Taxonomy" id="1314781"/>
    <lineage>
        <taxon>Eukaryota</taxon>
        <taxon>Fungi</taxon>
        <taxon>Dikarya</taxon>
        <taxon>Basidiomycota</taxon>
        <taxon>Agaricomycotina</taxon>
        <taxon>Agaricomycetes</taxon>
        <taxon>Auriculariales</taxon>
        <taxon>Exidiaceae</taxon>
        <taxon>Exidia</taxon>
    </lineage>
</organism>
<feature type="compositionally biased region" description="Basic and acidic residues" evidence="1">
    <location>
        <begin position="222"/>
        <end position="231"/>
    </location>
</feature>
<dbReference type="EMBL" id="KV425933">
    <property type="protein sequence ID" value="KZV97223.1"/>
    <property type="molecule type" value="Genomic_DNA"/>
</dbReference>
<protein>
    <submittedName>
        <fullName evidence="2">Uncharacterized protein</fullName>
    </submittedName>
</protein>
<proteinExistence type="predicted"/>
<reference evidence="2 3" key="1">
    <citation type="journal article" date="2016" name="Mol. Biol. Evol.">
        <title>Comparative Genomics of Early-Diverging Mushroom-Forming Fungi Provides Insights into the Origins of Lignocellulose Decay Capabilities.</title>
        <authorList>
            <person name="Nagy L.G."/>
            <person name="Riley R."/>
            <person name="Tritt A."/>
            <person name="Adam C."/>
            <person name="Daum C."/>
            <person name="Floudas D."/>
            <person name="Sun H."/>
            <person name="Yadav J.S."/>
            <person name="Pangilinan J."/>
            <person name="Larsson K.H."/>
            <person name="Matsuura K."/>
            <person name="Barry K."/>
            <person name="Labutti K."/>
            <person name="Kuo R."/>
            <person name="Ohm R.A."/>
            <person name="Bhattacharya S.S."/>
            <person name="Shirouzu T."/>
            <person name="Yoshinaga Y."/>
            <person name="Martin F.M."/>
            <person name="Grigoriev I.V."/>
            <person name="Hibbett D.S."/>
        </authorList>
    </citation>
    <scope>NUCLEOTIDE SEQUENCE [LARGE SCALE GENOMIC DNA]</scope>
    <source>
        <strain evidence="2 3">HHB12029</strain>
    </source>
</reference>
<feature type="region of interest" description="Disordered" evidence="1">
    <location>
        <begin position="1"/>
        <end position="42"/>
    </location>
</feature>
<accession>A0A165L1W5</accession>
<gene>
    <name evidence="2" type="ORF">EXIGLDRAFT_833074</name>
</gene>
<dbReference type="OrthoDB" id="10037289at2759"/>
<dbReference type="Proteomes" id="UP000077266">
    <property type="component" value="Unassembled WGS sequence"/>
</dbReference>
<evidence type="ECO:0000313" key="3">
    <source>
        <dbReference type="Proteomes" id="UP000077266"/>
    </source>
</evidence>